<sequence>MTGTPEQITAKKAARIRSNVRQFFQYYREQLENVESERLKEFNRAELQALETVQAETLQALESMTDQELLTSKTAYSDRALIDRTTVKAEMIRKTSRDFEDYRKKAYNYNWQPKKAYAN</sequence>
<dbReference type="EMBL" id="BK032499">
    <property type="protein sequence ID" value="DAF43117.1"/>
    <property type="molecule type" value="Genomic_DNA"/>
</dbReference>
<protein>
    <submittedName>
        <fullName evidence="1">Uncharacterized protein</fullName>
    </submittedName>
</protein>
<organism evidence="1">
    <name type="scientific">Siphoviridae sp. ctLeh52</name>
    <dbReference type="NCBI Taxonomy" id="2827849"/>
    <lineage>
        <taxon>Viruses</taxon>
        <taxon>Duplodnaviria</taxon>
        <taxon>Heunggongvirae</taxon>
        <taxon>Uroviricota</taxon>
        <taxon>Caudoviricetes</taxon>
    </lineage>
</organism>
<evidence type="ECO:0000313" key="1">
    <source>
        <dbReference type="EMBL" id="DAF43117.1"/>
    </source>
</evidence>
<name>A0A8S5RWI1_9CAUD</name>
<reference evidence="1" key="1">
    <citation type="journal article" date="2021" name="Proc. Natl. Acad. Sci. U.S.A.">
        <title>A Catalog of Tens of Thousands of Viruses from Human Metagenomes Reveals Hidden Associations with Chronic Diseases.</title>
        <authorList>
            <person name="Tisza M.J."/>
            <person name="Buck C.B."/>
        </authorList>
    </citation>
    <scope>NUCLEOTIDE SEQUENCE</scope>
    <source>
        <strain evidence="1">CtLeh52</strain>
    </source>
</reference>
<accession>A0A8S5RWI1</accession>
<proteinExistence type="predicted"/>